<accession>G0EE74</accession>
<protein>
    <submittedName>
        <fullName evidence="1">Uncharacterized protein</fullName>
    </submittedName>
</protein>
<dbReference type="eggNOG" id="arCOG00453">
    <property type="taxonomic scope" value="Archaea"/>
</dbReference>
<dbReference type="RefSeq" id="WP_014026445.1">
    <property type="nucleotide sequence ID" value="NC_015931.1"/>
</dbReference>
<dbReference type="InterPro" id="IPR036388">
    <property type="entry name" value="WH-like_DNA-bd_sf"/>
</dbReference>
<dbReference type="AlphaFoldDB" id="G0EE74"/>
<dbReference type="Proteomes" id="UP000001037">
    <property type="component" value="Chromosome"/>
</dbReference>
<dbReference type="EMBL" id="CP002838">
    <property type="protein sequence ID" value="AEM38768.1"/>
    <property type="molecule type" value="Genomic_DNA"/>
</dbReference>
<evidence type="ECO:0000313" key="1">
    <source>
        <dbReference type="EMBL" id="AEM38768.1"/>
    </source>
</evidence>
<dbReference type="KEGG" id="pfm:Pyrfu_0899"/>
<name>G0EE74_PYRF1</name>
<dbReference type="OrthoDB" id="15001at2157"/>
<dbReference type="InParanoid" id="G0EE74"/>
<keyword evidence="2" id="KW-1185">Reference proteome</keyword>
<dbReference type="HOGENOM" id="CLU_817888_0_0_2"/>
<sequence>MPIAFEAFKPVKSLLGLLPWLGRSEAGGDFQDKIQMVIFKLKELENRIVEIRVRFEKRSEELFRKTVWALKKGDKKRAEIYAQEVAHMKNLLKLVRATERLIVHAIERLKTASDVRELTEILLTFGAAIDEVRSQMQGLYPGLALAFEEINKSIKLLLVETTPPTLTDIDVDTIANEASKVLEEALRQAEEDVEKVLPDESMRKILSDAGIKIPLLESKQQTSLKQIQNVQNVGASTGKNSSMGRAAAASVTSGKGVARRVAPPVPLAVQASGVPGASITERRPRRMSEEELERKLLDYILEHGGFLDINDFTRRYGVTREEVLAALNRLHARGLIKLA</sequence>
<proteinExistence type="predicted"/>
<reference evidence="1 2" key="1">
    <citation type="journal article" date="2011" name="Stand. Genomic Sci.">
        <title>Complete genome sequence of the hyperthermophilic chemolithoautotroph Pyrolobus fumarii type strain (1A).</title>
        <authorList>
            <person name="Anderson I."/>
            <person name="Goker M."/>
            <person name="Nolan M."/>
            <person name="Lucas S."/>
            <person name="Hammon N."/>
            <person name="Deshpande S."/>
            <person name="Cheng J.F."/>
            <person name="Tapia R."/>
            <person name="Han C."/>
            <person name="Goodwin L."/>
            <person name="Pitluck S."/>
            <person name="Huntemann M."/>
            <person name="Liolios K."/>
            <person name="Ivanova N."/>
            <person name="Pagani I."/>
            <person name="Mavromatis K."/>
            <person name="Ovchinikova G."/>
            <person name="Pati A."/>
            <person name="Chen A."/>
            <person name="Palaniappan K."/>
            <person name="Land M."/>
            <person name="Hauser L."/>
            <person name="Brambilla E.M."/>
            <person name="Huber H."/>
            <person name="Yasawong M."/>
            <person name="Rohde M."/>
            <person name="Spring S."/>
            <person name="Abt B."/>
            <person name="Sikorski J."/>
            <person name="Wirth R."/>
            <person name="Detter J.C."/>
            <person name="Woyke T."/>
            <person name="Bristow J."/>
            <person name="Eisen J.A."/>
            <person name="Markowitz V."/>
            <person name="Hugenholtz P."/>
            <person name="Kyrpides N.C."/>
            <person name="Klenk H.P."/>
            <person name="Lapidus A."/>
        </authorList>
    </citation>
    <scope>NUCLEOTIDE SEQUENCE [LARGE SCALE GENOMIC DNA]</scope>
    <source>
        <strain evidence="2">DSM 11204 / 1A</strain>
    </source>
</reference>
<dbReference type="GeneID" id="11139373"/>
<evidence type="ECO:0000313" key="2">
    <source>
        <dbReference type="Proteomes" id="UP000001037"/>
    </source>
</evidence>
<organism evidence="1 2">
    <name type="scientific">Pyrolobus fumarii (strain DSM 11204 / 1A)</name>
    <dbReference type="NCBI Taxonomy" id="694429"/>
    <lineage>
        <taxon>Archaea</taxon>
        <taxon>Thermoproteota</taxon>
        <taxon>Thermoprotei</taxon>
        <taxon>Desulfurococcales</taxon>
        <taxon>Pyrodictiaceae</taxon>
        <taxon>Pyrolobus</taxon>
    </lineage>
</organism>
<dbReference type="Gene3D" id="1.10.10.10">
    <property type="entry name" value="Winged helix-like DNA-binding domain superfamily/Winged helix DNA-binding domain"/>
    <property type="match status" value="1"/>
</dbReference>
<gene>
    <name evidence="1" type="ordered locus">Pyrfu_0899</name>
</gene>
<dbReference type="STRING" id="694429.Pyrfu_0899"/>